<keyword evidence="2" id="KW-1185">Reference proteome</keyword>
<sequence length="69" mass="8141">MTELVYHDGHYHRVSAERPGRRHDDANRHQQHSGGLWQKTYELWDHVLYGVASRVGVVVVVFTDRRDED</sequence>
<dbReference type="EMBL" id="JAADYS010001562">
    <property type="protein sequence ID" value="KAF4462283.1"/>
    <property type="molecule type" value="Genomic_DNA"/>
</dbReference>
<organism evidence="1 2">
    <name type="scientific">Fusarium albosuccineum</name>
    <dbReference type="NCBI Taxonomy" id="1237068"/>
    <lineage>
        <taxon>Eukaryota</taxon>
        <taxon>Fungi</taxon>
        <taxon>Dikarya</taxon>
        <taxon>Ascomycota</taxon>
        <taxon>Pezizomycotina</taxon>
        <taxon>Sordariomycetes</taxon>
        <taxon>Hypocreomycetidae</taxon>
        <taxon>Hypocreales</taxon>
        <taxon>Nectriaceae</taxon>
        <taxon>Fusarium</taxon>
        <taxon>Fusarium decemcellulare species complex</taxon>
    </lineage>
</organism>
<evidence type="ECO:0000313" key="1">
    <source>
        <dbReference type="EMBL" id="KAF4462283.1"/>
    </source>
</evidence>
<evidence type="ECO:0000313" key="2">
    <source>
        <dbReference type="Proteomes" id="UP000554235"/>
    </source>
</evidence>
<dbReference type="Proteomes" id="UP000554235">
    <property type="component" value="Unassembled WGS sequence"/>
</dbReference>
<proteinExistence type="predicted"/>
<name>A0A8H4L6W2_9HYPO</name>
<dbReference type="OrthoDB" id="4964892at2759"/>
<dbReference type="AlphaFoldDB" id="A0A8H4L6W2"/>
<comment type="caution">
    <text evidence="1">The sequence shown here is derived from an EMBL/GenBank/DDBJ whole genome shotgun (WGS) entry which is preliminary data.</text>
</comment>
<accession>A0A8H4L6W2</accession>
<reference evidence="1 2" key="1">
    <citation type="submission" date="2020-01" db="EMBL/GenBank/DDBJ databases">
        <title>Identification and distribution of gene clusters putatively required for synthesis of sphingolipid metabolism inhibitors in phylogenetically diverse species of the filamentous fungus Fusarium.</title>
        <authorList>
            <person name="Kim H.-S."/>
            <person name="Busman M."/>
            <person name="Brown D.W."/>
            <person name="Divon H."/>
            <person name="Uhlig S."/>
            <person name="Proctor R.H."/>
        </authorList>
    </citation>
    <scope>NUCLEOTIDE SEQUENCE [LARGE SCALE GENOMIC DNA]</scope>
    <source>
        <strain evidence="1 2">NRRL 20459</strain>
    </source>
</reference>
<protein>
    <submittedName>
        <fullName evidence="1">Uncharacterized protein</fullName>
    </submittedName>
</protein>
<gene>
    <name evidence="1" type="ORF">FALBO_10915</name>
</gene>